<dbReference type="Pfam" id="PF16543">
    <property type="entry name" value="DFRP_C"/>
    <property type="match status" value="1"/>
</dbReference>
<dbReference type="Gene3D" id="3.10.110.10">
    <property type="entry name" value="Ubiquitin Conjugating Enzyme"/>
    <property type="match status" value="1"/>
</dbReference>
<evidence type="ECO:0000313" key="2">
    <source>
        <dbReference type="EMBL" id="CAD7575532.1"/>
    </source>
</evidence>
<sequence>MLQSSLNSIAPSEPSGGRMVYGITLMTADDREVEVQILVVCTEASATAVQTLRSLKSTQRVRQQLNVKKVLHIVNTMYSSPTASLVLTDSSQLTSDSQHLVISVKPYHKFTIPIKSEEYEPDTENGLSCNLKFEYTAKYPDEAPDLEILDIENFQEEDEASLREHILKEANENLGTVMIFTLVSSAQEWLNQRWDIIRKTRDDDALRKAQEVEEAEMKRFEGTRVTVESFMRWKDLFDAEFAVKKTEKDEKDSKKLTGRELFLTDKTLIESDLKFLEDAGDSIKVDESLFQDIEELDLEELDGLEDDDS</sequence>
<evidence type="ECO:0000259" key="1">
    <source>
        <dbReference type="PROSITE" id="PS50908"/>
    </source>
</evidence>
<dbReference type="EMBL" id="OE183307">
    <property type="protein sequence ID" value="CAD7575532.1"/>
    <property type="molecule type" value="Genomic_DNA"/>
</dbReference>
<feature type="domain" description="RWD" evidence="1">
    <location>
        <begin position="69"/>
        <end position="193"/>
    </location>
</feature>
<dbReference type="AlphaFoldDB" id="A0A7R9PAC8"/>
<name>A0A7R9PAC8_TIMCA</name>
<dbReference type="SUPFAM" id="SSF54495">
    <property type="entry name" value="UBC-like"/>
    <property type="match status" value="1"/>
</dbReference>
<gene>
    <name evidence="2" type="ORF">TCMB3V08_LOCUS8122</name>
</gene>
<protein>
    <submittedName>
        <fullName evidence="2">(California timema) hypothetical protein</fullName>
    </submittedName>
</protein>
<organism evidence="2">
    <name type="scientific">Timema californicum</name>
    <name type="common">California timema</name>
    <name type="synonym">Walking stick</name>
    <dbReference type="NCBI Taxonomy" id="61474"/>
    <lineage>
        <taxon>Eukaryota</taxon>
        <taxon>Metazoa</taxon>
        <taxon>Ecdysozoa</taxon>
        <taxon>Arthropoda</taxon>
        <taxon>Hexapoda</taxon>
        <taxon>Insecta</taxon>
        <taxon>Pterygota</taxon>
        <taxon>Neoptera</taxon>
        <taxon>Polyneoptera</taxon>
        <taxon>Phasmatodea</taxon>
        <taxon>Timematodea</taxon>
        <taxon>Timematoidea</taxon>
        <taxon>Timematidae</taxon>
        <taxon>Timema</taxon>
    </lineage>
</organism>
<dbReference type="PROSITE" id="PS50908">
    <property type="entry name" value="RWD"/>
    <property type="match status" value="1"/>
</dbReference>
<dbReference type="InterPro" id="IPR016135">
    <property type="entry name" value="UBQ-conjugating_enzyme/RWD"/>
</dbReference>
<dbReference type="InterPro" id="IPR006575">
    <property type="entry name" value="RWD_dom"/>
</dbReference>
<dbReference type="InterPro" id="IPR032378">
    <property type="entry name" value="ZC3H15/TMA46_C"/>
</dbReference>
<dbReference type="InterPro" id="IPR040213">
    <property type="entry name" value="GIR2-like"/>
</dbReference>
<dbReference type="Gene3D" id="6.20.400.10">
    <property type="match status" value="1"/>
</dbReference>
<dbReference type="Pfam" id="PF05773">
    <property type="entry name" value="RWD"/>
    <property type="match status" value="1"/>
</dbReference>
<dbReference type="SMART" id="SM00591">
    <property type="entry name" value="RWD"/>
    <property type="match status" value="1"/>
</dbReference>
<dbReference type="PANTHER" id="PTHR12292">
    <property type="entry name" value="RWD DOMAIN-CONTAINING PROTEIN"/>
    <property type="match status" value="1"/>
</dbReference>
<proteinExistence type="predicted"/>
<reference evidence="2" key="1">
    <citation type="submission" date="2020-11" db="EMBL/GenBank/DDBJ databases">
        <authorList>
            <person name="Tran Van P."/>
        </authorList>
    </citation>
    <scope>NUCLEOTIDE SEQUENCE</scope>
</reference>
<accession>A0A7R9PAC8</accession>